<dbReference type="PROSITE" id="PS51257">
    <property type="entry name" value="PROKAR_LIPOPROTEIN"/>
    <property type="match status" value="1"/>
</dbReference>
<organism evidence="2 3">
    <name type="scientific">Oleiagrimonas soli</name>
    <dbReference type="NCBI Taxonomy" id="1543381"/>
    <lineage>
        <taxon>Bacteria</taxon>
        <taxon>Pseudomonadati</taxon>
        <taxon>Pseudomonadota</taxon>
        <taxon>Gammaproteobacteria</taxon>
        <taxon>Lysobacterales</taxon>
        <taxon>Rhodanobacteraceae</taxon>
        <taxon>Oleiagrimonas</taxon>
    </lineage>
</organism>
<feature type="chain" id="PRO_5032348759" description="Lipoprotein" evidence="1">
    <location>
        <begin position="23"/>
        <end position="174"/>
    </location>
</feature>
<reference evidence="2 3" key="1">
    <citation type="submission" date="2020-08" db="EMBL/GenBank/DDBJ databases">
        <title>Genomic Encyclopedia of Type Strains, Phase IV (KMG-IV): sequencing the most valuable type-strain genomes for metagenomic binning, comparative biology and taxonomic classification.</title>
        <authorList>
            <person name="Goeker M."/>
        </authorList>
    </citation>
    <scope>NUCLEOTIDE SEQUENCE [LARGE SCALE GENOMIC DNA]</scope>
    <source>
        <strain evidence="2 3">DSM 107085</strain>
    </source>
</reference>
<dbReference type="EMBL" id="JACHET010000001">
    <property type="protein sequence ID" value="MBB6185174.1"/>
    <property type="molecule type" value="Genomic_DNA"/>
</dbReference>
<evidence type="ECO:0000256" key="1">
    <source>
        <dbReference type="SAM" id="SignalP"/>
    </source>
</evidence>
<keyword evidence="1" id="KW-0732">Signal</keyword>
<protein>
    <recommendedName>
        <fullName evidence="4">Lipoprotein</fullName>
    </recommendedName>
</protein>
<dbReference type="AlphaFoldDB" id="A0A841KTA4"/>
<gene>
    <name evidence="2" type="ORF">HNQ86_002519</name>
</gene>
<dbReference type="OrthoDB" id="5986592at2"/>
<accession>A0A841KTA4</accession>
<proteinExistence type="predicted"/>
<dbReference type="Proteomes" id="UP000560000">
    <property type="component" value="Unassembled WGS sequence"/>
</dbReference>
<evidence type="ECO:0000313" key="2">
    <source>
        <dbReference type="EMBL" id="MBB6185174.1"/>
    </source>
</evidence>
<feature type="signal peptide" evidence="1">
    <location>
        <begin position="1"/>
        <end position="22"/>
    </location>
</feature>
<evidence type="ECO:0008006" key="4">
    <source>
        <dbReference type="Google" id="ProtNLM"/>
    </source>
</evidence>
<evidence type="ECO:0000313" key="3">
    <source>
        <dbReference type="Proteomes" id="UP000560000"/>
    </source>
</evidence>
<dbReference type="RefSeq" id="WP_043102670.1">
    <property type="nucleotide sequence ID" value="NZ_JACHET010000001.1"/>
</dbReference>
<name>A0A841KTA4_9GAMM</name>
<comment type="caution">
    <text evidence="2">The sequence shown here is derived from an EMBL/GenBank/DDBJ whole genome shotgun (WGS) entry which is preliminary data.</text>
</comment>
<sequence>MKHLALSWILTSCLLASCSTRAADTCLVGTWKAQGNGTATWMARHMHGMRFDMGMREGELHLLADGRYESRVRLDAKASMDSGESAATHGLMSVRSRGRWRAQEDQLTLQPQSQRARGAIDYVTQSGHRLTRPMPTPASGAMHMRYTCRGDTLVTRKRFPGIADPMIQRYARVR</sequence>